<dbReference type="AlphaFoldDB" id="A0A1H3JN71"/>
<organism evidence="2 3">
    <name type="scientific">Citreimonas salinaria</name>
    <dbReference type="NCBI Taxonomy" id="321339"/>
    <lineage>
        <taxon>Bacteria</taxon>
        <taxon>Pseudomonadati</taxon>
        <taxon>Pseudomonadota</taxon>
        <taxon>Alphaproteobacteria</taxon>
        <taxon>Rhodobacterales</taxon>
        <taxon>Roseobacteraceae</taxon>
        <taxon>Citreimonas</taxon>
    </lineage>
</organism>
<keyword evidence="1" id="KW-0472">Membrane</keyword>
<evidence type="ECO:0000313" key="3">
    <source>
        <dbReference type="Proteomes" id="UP000199286"/>
    </source>
</evidence>
<name>A0A1H3JN71_9RHOB</name>
<accession>A0A1H3JN71</accession>
<dbReference type="RefSeq" id="WP_177177877.1">
    <property type="nucleotide sequence ID" value="NZ_FNPF01000007.1"/>
</dbReference>
<reference evidence="2 3" key="1">
    <citation type="submission" date="2016-10" db="EMBL/GenBank/DDBJ databases">
        <authorList>
            <person name="de Groot N.N."/>
        </authorList>
    </citation>
    <scope>NUCLEOTIDE SEQUENCE [LARGE SCALE GENOMIC DNA]</scope>
    <source>
        <strain evidence="2 3">DSM 26880</strain>
    </source>
</reference>
<dbReference type="EMBL" id="FNPF01000007">
    <property type="protein sequence ID" value="SDY41440.1"/>
    <property type="molecule type" value="Genomic_DNA"/>
</dbReference>
<sequence length="98" mass="10868">MNAGPPPPLFVERQTYRLRRLRDAARALPVLALMLWLVPILWSMPGEAVSASGALIYLFGTWAALGLSAGLLIWAIERAERRARAAEDEARARRETAL</sequence>
<evidence type="ECO:0000256" key="1">
    <source>
        <dbReference type="SAM" id="Phobius"/>
    </source>
</evidence>
<feature type="transmembrane region" description="Helical" evidence="1">
    <location>
        <begin position="24"/>
        <end position="42"/>
    </location>
</feature>
<keyword evidence="3" id="KW-1185">Reference proteome</keyword>
<evidence type="ECO:0000313" key="2">
    <source>
        <dbReference type="EMBL" id="SDY41440.1"/>
    </source>
</evidence>
<keyword evidence="1" id="KW-0812">Transmembrane</keyword>
<gene>
    <name evidence="2" type="ORF">SAMN05444340_107147</name>
</gene>
<dbReference type="Proteomes" id="UP000199286">
    <property type="component" value="Unassembled WGS sequence"/>
</dbReference>
<protein>
    <submittedName>
        <fullName evidence="2">Uncharacterized protein</fullName>
    </submittedName>
</protein>
<proteinExistence type="predicted"/>
<dbReference type="STRING" id="321339.SAMN05444340_107147"/>
<keyword evidence="1" id="KW-1133">Transmembrane helix</keyword>
<feature type="transmembrane region" description="Helical" evidence="1">
    <location>
        <begin position="54"/>
        <end position="76"/>
    </location>
</feature>